<gene>
    <name evidence="2" type="ORF">GKD59_06465</name>
</gene>
<protein>
    <recommendedName>
        <fullName evidence="4">GLUG domain-containing protein</fullName>
    </recommendedName>
</protein>
<reference evidence="2 3" key="1">
    <citation type="journal article" date="2019" name="Nat. Med.">
        <title>A library of human gut bacterial isolates paired with longitudinal multiomics data enables mechanistic microbiome research.</title>
        <authorList>
            <person name="Poyet M."/>
            <person name="Groussin M."/>
            <person name="Gibbons S.M."/>
            <person name="Avila-Pacheco J."/>
            <person name="Jiang X."/>
            <person name="Kearney S.M."/>
            <person name="Perrotta A.R."/>
            <person name="Berdy B."/>
            <person name="Zhao S."/>
            <person name="Lieberman T.D."/>
            <person name="Swanson P.K."/>
            <person name="Smith M."/>
            <person name="Roesemann S."/>
            <person name="Alexander J.E."/>
            <person name="Rich S.A."/>
            <person name="Livny J."/>
            <person name="Vlamakis H."/>
            <person name="Clish C."/>
            <person name="Bullock K."/>
            <person name="Deik A."/>
            <person name="Scott J."/>
            <person name="Pierce K.A."/>
            <person name="Xavier R.J."/>
            <person name="Alm E.J."/>
        </authorList>
    </citation>
    <scope>NUCLEOTIDE SEQUENCE [LARGE SCALE GENOMIC DNA]</scope>
    <source>
        <strain evidence="2 3">BIOML-A41</strain>
    </source>
</reference>
<keyword evidence="1" id="KW-0732">Signal</keyword>
<evidence type="ECO:0000313" key="2">
    <source>
        <dbReference type="EMBL" id="MRY57561.1"/>
    </source>
</evidence>
<dbReference type="Gene3D" id="2.160.20.110">
    <property type="match status" value="1"/>
</dbReference>
<evidence type="ECO:0000313" key="3">
    <source>
        <dbReference type="Proteomes" id="UP000463337"/>
    </source>
</evidence>
<dbReference type="EMBL" id="WKLT01000004">
    <property type="protein sequence ID" value="MRY57561.1"/>
    <property type="molecule type" value="Genomic_DNA"/>
</dbReference>
<feature type="chain" id="PRO_5043187706" description="GLUG domain-containing protein" evidence="1">
    <location>
        <begin position="37"/>
        <end position="1388"/>
    </location>
</feature>
<dbReference type="Proteomes" id="UP000463337">
    <property type="component" value="Unassembled WGS sequence"/>
</dbReference>
<dbReference type="RefSeq" id="WP_121960966.1">
    <property type="nucleotide sequence ID" value="NZ_AP019729.1"/>
</dbReference>
<accession>A0A3R6G3L3</accession>
<evidence type="ECO:0008006" key="4">
    <source>
        <dbReference type="Google" id="ProtNLM"/>
    </source>
</evidence>
<evidence type="ECO:0000256" key="1">
    <source>
        <dbReference type="SAM" id="SignalP"/>
    </source>
</evidence>
<comment type="caution">
    <text evidence="2">The sequence shown here is derived from an EMBL/GenBank/DDBJ whole genome shotgun (WGS) entry which is preliminary data.</text>
</comment>
<feature type="signal peptide" evidence="1">
    <location>
        <begin position="1"/>
        <end position="36"/>
    </location>
</feature>
<organism evidence="2 3">
    <name type="scientific">Parabacteroides distasonis</name>
    <dbReference type="NCBI Taxonomy" id="823"/>
    <lineage>
        <taxon>Bacteria</taxon>
        <taxon>Pseudomonadati</taxon>
        <taxon>Bacteroidota</taxon>
        <taxon>Bacteroidia</taxon>
        <taxon>Bacteroidales</taxon>
        <taxon>Tannerellaceae</taxon>
        <taxon>Parabacteroides</taxon>
    </lineage>
</organism>
<name>A0A3R6G3L3_PARDI</name>
<sequence length="1388" mass="145297">MNEFYLSRKISARLSLRAAMRMFCILTLALWGPAMAGAQAQPQPLDVASTSITDKLTLTYKPKTAGSTDYAWFYKIGTNGTDTEFSGTLTGTNANWQQGAINIKSEKAIADANNLDSYPILKLDGLNLTSTTADGSLFYLEGSKPFCIQATGNSASNLKAKKDVINNYQGCILLLDGGTAGLNIAAEGTGSYGIYLYSTSSAINTTIKGKITVTAEAVAVFLDNWGAFSATEDAKVTVSSEDKDGDAIYGSSRVKSPFLQWQFATAPTSGQTLEVKDASGQSFDPAIQFTTDGKKKGFAINVTKNTGYTLWLGNEQLMDSKGTTVFTATEDKLVSFSGMTTLPADWPEYAKLANVGPTGTDVAVSGTTYTVKTACGLAWIAWVTNNGKTIADADKTYTDSYPASEGFKDCTVTLADDISLAKPAQGVASGFEANWIPIGTYKGFDARYYFQGTFDGGGHTITGMTISSASFYYIGLFGYLYGATVRNLTMAGSDNINLTTIANAQDTAYYLGCVAGYVKNGKIINCHNQCKVSFSVTGNSGSLGGIAGYSEGSVISACSNRGAVTMTGKMGRGGGIVATNNGSSIVSCFNTEDIRVTATGSGSSDAAYAGGIGAYSSGNCSISHCYSTGWIIAKSSAANAYSGGIAGLSEKTTIESCFATGAVSAGSNSDSRIAAAGGIVGQAFAGNINITIKNCLALTTAGVKALGNTSDKQAGRIVGSDPPTNKVTLLDNYASTMIQLTIGDNTLAVPTDNIGSDKANGADTYLDDVAAEIAAWAGPENTQAFTAIGTAENGLLPQLKAIAGYGADGLPTAYASTIIPGQSGLSSASYLRSLLSLPLSSSDTMTFMLFYSNNKWSYKKGAGTETRFNGKISSPPGPSANKLIVATATGNPTLTLNYVTIRPTDGAALTVNEGCDLTIAQTGSILGSSGASTLINKGTLRLSGSSFRIENSSSSDMHYCLDNSGTFSVLDPVNGYTTFHCAHTAIHNTGTLTNAWMECLFTDEAGDAGATIRFLPRSSQPIEVKRYNKTLATTVTAGEEYKLWEMKASTFIPQKGLDSEGTAIDRFPAPEADGRVTTFTEVSDWKEVEISGNQNLSEAGLSQSVIVKSDGVLTVDSENASVFELTLEEGAQVVTTNALKVSKTFKTNRSLNNKWTTFGSPIELTASAEYGSGLILYAATGYTAKEAVAQGWEEVSVLYGKRVDLTAGSPYLLAADAALTRVTFSQTASDAPIEIPATATVASGDALENGVFLFRTNPNLANLTLRGIYVLNAEGTRFDLQEADYVLKPFEAYITANAVTRSLVRSVGVCDGSVVTANEIATATAAVRIWAADGALHVYSGEAAALTVVRSDGRTVYAASIVPGDTRLALPSGIYMVRINNITYKIAL</sequence>
<proteinExistence type="predicted"/>